<evidence type="ECO:0008006" key="5">
    <source>
        <dbReference type="Google" id="ProtNLM"/>
    </source>
</evidence>
<dbReference type="EMBL" id="CP142436">
    <property type="protein sequence ID" value="XBC52184.1"/>
    <property type="molecule type" value="Genomic_DNA"/>
</dbReference>
<proteinExistence type="predicted"/>
<feature type="compositionally biased region" description="Acidic residues" evidence="1">
    <location>
        <begin position="43"/>
        <end position="53"/>
    </location>
</feature>
<gene>
    <name evidence="4" type="ORF">VUQ07_03705</name>
    <name evidence="3" type="ORF">VUQ09_00925</name>
</gene>
<sequence length="79" mass="8474">MKKASKFLTILLAAGTLAACGSKVTKENGTETVSPENATITEEGAEEGTSLDDAEVKDGDMDKDMDMDKDKDMDKDDKQ</sequence>
<organism evidence="3">
    <name type="scientific">Dolosigranulum savutiense</name>
    <dbReference type="NCBI Taxonomy" id="3110288"/>
    <lineage>
        <taxon>Bacteria</taxon>
        <taxon>Bacillati</taxon>
        <taxon>Bacillota</taxon>
        <taxon>Bacilli</taxon>
        <taxon>Lactobacillales</taxon>
        <taxon>Carnobacteriaceae</taxon>
        <taxon>Dolosigranulum</taxon>
    </lineage>
</organism>
<feature type="compositionally biased region" description="Basic and acidic residues" evidence="1">
    <location>
        <begin position="54"/>
        <end position="79"/>
    </location>
</feature>
<reference evidence="3" key="1">
    <citation type="submission" date="2023-12" db="EMBL/GenBank/DDBJ databases">
        <title>Dolosigranulum savutii sp. nov. isolated from human upper respiratory samples collected in Botswana.</title>
        <authorList>
            <person name="Kelly M.S."/>
        </authorList>
    </citation>
    <scope>NUCLEOTIDE SEQUENCE</scope>
    <source>
        <strain evidence="4">MSK211</strain>
        <strain evidence="3">MSK312</strain>
    </source>
</reference>
<dbReference type="RefSeq" id="WP_347298025.1">
    <property type="nucleotide sequence ID" value="NZ_CP142434.1"/>
</dbReference>
<dbReference type="AlphaFoldDB" id="A0AB74TL59"/>
<name>A0AB74TL59_9LACT</name>
<evidence type="ECO:0000256" key="2">
    <source>
        <dbReference type="SAM" id="SignalP"/>
    </source>
</evidence>
<feature type="signal peptide" evidence="2">
    <location>
        <begin position="1"/>
        <end position="18"/>
    </location>
</feature>
<feature type="region of interest" description="Disordered" evidence="1">
    <location>
        <begin position="25"/>
        <end position="79"/>
    </location>
</feature>
<accession>A0AB74TL59</accession>
<protein>
    <recommendedName>
        <fullName evidence="5">Lipoprotein</fullName>
    </recommendedName>
</protein>
<evidence type="ECO:0000313" key="3">
    <source>
        <dbReference type="EMBL" id="XBC47991.1"/>
    </source>
</evidence>
<dbReference type="EMBL" id="CP142434">
    <property type="protein sequence ID" value="XBC47991.1"/>
    <property type="molecule type" value="Genomic_DNA"/>
</dbReference>
<keyword evidence="2" id="KW-0732">Signal</keyword>
<feature type="chain" id="PRO_5044479730" description="Lipoprotein" evidence="2">
    <location>
        <begin position="19"/>
        <end position="79"/>
    </location>
</feature>
<evidence type="ECO:0000313" key="4">
    <source>
        <dbReference type="EMBL" id="XBC52184.1"/>
    </source>
</evidence>
<evidence type="ECO:0000256" key="1">
    <source>
        <dbReference type="SAM" id="MobiDB-lite"/>
    </source>
</evidence>
<dbReference type="PROSITE" id="PS51257">
    <property type="entry name" value="PROKAR_LIPOPROTEIN"/>
    <property type="match status" value="1"/>
</dbReference>